<gene>
    <name evidence="2" type="ORF">IPJ27_20655</name>
</gene>
<dbReference type="Proteomes" id="UP000697998">
    <property type="component" value="Unassembled WGS sequence"/>
</dbReference>
<keyword evidence="1" id="KW-1133">Transmembrane helix</keyword>
<feature type="transmembrane region" description="Helical" evidence="1">
    <location>
        <begin position="82"/>
        <end position="100"/>
    </location>
</feature>
<dbReference type="EMBL" id="JADJMH010000030">
    <property type="protein sequence ID" value="MBK7676967.1"/>
    <property type="molecule type" value="Genomic_DNA"/>
</dbReference>
<dbReference type="AlphaFoldDB" id="A0A935Q2R1"/>
<accession>A0A935Q2R1</accession>
<keyword evidence="1" id="KW-0472">Membrane</keyword>
<feature type="transmembrane region" description="Helical" evidence="1">
    <location>
        <begin position="40"/>
        <end position="61"/>
    </location>
</feature>
<name>A0A935Q2R1_9PROT</name>
<evidence type="ECO:0000313" key="2">
    <source>
        <dbReference type="EMBL" id="MBK7676967.1"/>
    </source>
</evidence>
<feature type="transmembrane region" description="Helical" evidence="1">
    <location>
        <begin position="175"/>
        <end position="193"/>
    </location>
</feature>
<feature type="transmembrane region" description="Helical" evidence="1">
    <location>
        <begin position="135"/>
        <end position="163"/>
    </location>
</feature>
<sequence>MASISRIRAARALSLIGHPALLVPGAVVQGGSVREAPAPILLVATSVAILLALIVVGYSLVQVRAGHWSHIDASLPQERSQLNLFVATLLFATAAVLWSLGQPPAIAIGLALGGALVMFAHLLRRWLKVSLHAGFAAFSTLLLWPSYPGMLFLLLLAAGVAWSRLVLLRHTLHEVALGLLAGVAAGLAFNVLAG</sequence>
<proteinExistence type="predicted"/>
<protein>
    <submittedName>
        <fullName evidence="2">Phosphoesterase</fullName>
    </submittedName>
</protein>
<feature type="transmembrane region" description="Helical" evidence="1">
    <location>
        <begin position="106"/>
        <end position="123"/>
    </location>
</feature>
<organism evidence="2 3">
    <name type="scientific">Candidatus Accumulibacter proximus</name>
    <dbReference type="NCBI Taxonomy" id="2954385"/>
    <lineage>
        <taxon>Bacteria</taxon>
        <taxon>Pseudomonadati</taxon>
        <taxon>Pseudomonadota</taxon>
        <taxon>Betaproteobacteria</taxon>
        <taxon>Candidatus Accumulibacter</taxon>
    </lineage>
</organism>
<comment type="caution">
    <text evidence="2">The sequence shown here is derived from an EMBL/GenBank/DDBJ whole genome shotgun (WGS) entry which is preliminary data.</text>
</comment>
<evidence type="ECO:0000313" key="3">
    <source>
        <dbReference type="Proteomes" id="UP000697998"/>
    </source>
</evidence>
<evidence type="ECO:0000256" key="1">
    <source>
        <dbReference type="SAM" id="Phobius"/>
    </source>
</evidence>
<reference evidence="2 3" key="1">
    <citation type="submission" date="2020-10" db="EMBL/GenBank/DDBJ databases">
        <title>Connecting structure to function with the recovery of over 1000 high-quality activated sludge metagenome-assembled genomes encoding full-length rRNA genes using long-read sequencing.</title>
        <authorList>
            <person name="Singleton C.M."/>
            <person name="Petriglieri F."/>
            <person name="Kristensen J.M."/>
            <person name="Kirkegaard R.H."/>
            <person name="Michaelsen T.Y."/>
            <person name="Andersen M.H."/>
            <person name="Karst S.M."/>
            <person name="Dueholm M.S."/>
            <person name="Nielsen P.H."/>
            <person name="Albertsen M."/>
        </authorList>
    </citation>
    <scope>NUCLEOTIDE SEQUENCE [LARGE SCALE GENOMIC DNA]</scope>
    <source>
        <strain evidence="2">EsbW_18-Q3-R4-48_BATAC.285</strain>
    </source>
</reference>
<keyword evidence="1" id="KW-0812">Transmembrane</keyword>